<name>A0A1K1LCZ8_9BACT</name>
<organism evidence="1 2">
    <name type="scientific">Desulfovibrio piger</name>
    <dbReference type="NCBI Taxonomy" id="901"/>
    <lineage>
        <taxon>Bacteria</taxon>
        <taxon>Pseudomonadati</taxon>
        <taxon>Thermodesulfobacteriota</taxon>
        <taxon>Desulfovibrionia</taxon>
        <taxon>Desulfovibrionales</taxon>
        <taxon>Desulfovibrionaceae</taxon>
        <taxon>Desulfovibrio</taxon>
    </lineage>
</organism>
<dbReference type="OrthoDB" id="9806844at2"/>
<proteinExistence type="predicted"/>
<gene>
    <name evidence="1" type="ORF">DESPIGER_0741</name>
</gene>
<reference evidence="2" key="1">
    <citation type="submission" date="2016-10" db="EMBL/GenBank/DDBJ databases">
        <authorList>
            <person name="Wegmann U."/>
        </authorList>
    </citation>
    <scope>NUCLEOTIDE SEQUENCE [LARGE SCALE GENOMIC DNA]</scope>
</reference>
<dbReference type="RefSeq" id="WP_072333226.1">
    <property type="nucleotide sequence ID" value="NZ_LT630450.1"/>
</dbReference>
<keyword evidence="2" id="KW-1185">Reference proteome</keyword>
<dbReference type="Proteomes" id="UP000186323">
    <property type="component" value="Chromosome I"/>
</dbReference>
<protein>
    <submittedName>
        <fullName evidence="1">Uncharacterized protein</fullName>
    </submittedName>
</protein>
<accession>A0A1K1LCZ8</accession>
<dbReference type="KEGG" id="dpg:DESPIGER_0741"/>
<sequence>MKKHKKIAVYGSKCPYCGTVYKHEGMARRCLRRPLCRIYNNVTGDRRKIADIQFKAAACVQFFAAPLLKCGRDDSDYREIKQHAQHCLDLIDILYTRVITLHCGMAVFDASTTKAARLLESIWPPVKTDMTHLLAVMSTLFYDVRRALDEAWQHYPAWATDDVWAEIEEETDALFDLFNPEGTEDYPHIDKVMPAYDILREFILPERKTDMRLYLAGERFWIAAPTKAEAREILRTETGLVGLAMKGIDLGEKLEDGRTAGELLATANGMPKIVARAA</sequence>
<evidence type="ECO:0000313" key="1">
    <source>
        <dbReference type="EMBL" id="SFV72620.1"/>
    </source>
</evidence>
<dbReference type="EMBL" id="LT630450">
    <property type="protein sequence ID" value="SFV72620.1"/>
    <property type="molecule type" value="Genomic_DNA"/>
</dbReference>
<dbReference type="AlphaFoldDB" id="A0A1K1LCZ8"/>
<evidence type="ECO:0000313" key="2">
    <source>
        <dbReference type="Proteomes" id="UP000186323"/>
    </source>
</evidence>